<dbReference type="InterPro" id="IPR029063">
    <property type="entry name" value="SAM-dependent_MTases_sf"/>
</dbReference>
<evidence type="ECO:0000256" key="4">
    <source>
        <dbReference type="PROSITE-ProRule" id="PRU01016"/>
    </source>
</evidence>
<accession>U6MS21</accession>
<protein>
    <submittedName>
        <fullName evidence="6">DNA methyltransferase 2, putative</fullName>
    </submittedName>
</protein>
<feature type="active site" evidence="4">
    <location>
        <position position="112"/>
    </location>
</feature>
<dbReference type="EMBL" id="HG723328">
    <property type="protein sequence ID" value="CDJ65888.1"/>
    <property type="molecule type" value="Genomic_DNA"/>
</dbReference>
<dbReference type="Proteomes" id="UP000030754">
    <property type="component" value="Unassembled WGS sequence"/>
</dbReference>
<keyword evidence="3 4" id="KW-0949">S-adenosyl-L-methionine</keyword>
<dbReference type="PANTHER" id="PTHR46098:SF1">
    <property type="entry name" value="TRNA (CYTOSINE(38)-C(5))-METHYLTRANSFERASE"/>
    <property type="match status" value="1"/>
</dbReference>
<dbReference type="GO" id="GO:0032259">
    <property type="term" value="P:methylation"/>
    <property type="evidence" value="ECO:0007669"/>
    <property type="project" value="UniProtKB-KW"/>
</dbReference>
<proteinExistence type="inferred from homology"/>
<dbReference type="PANTHER" id="PTHR46098">
    <property type="entry name" value="TRNA (CYTOSINE(38)-C(5))-METHYLTRANSFERASE"/>
    <property type="match status" value="1"/>
</dbReference>
<evidence type="ECO:0000256" key="2">
    <source>
        <dbReference type="ARBA" id="ARBA00022679"/>
    </source>
</evidence>
<evidence type="ECO:0000313" key="7">
    <source>
        <dbReference type="Proteomes" id="UP000030754"/>
    </source>
</evidence>
<gene>
    <name evidence="6" type="ORF">ENH_00011710</name>
</gene>
<dbReference type="GO" id="GO:0005634">
    <property type="term" value="C:nucleus"/>
    <property type="evidence" value="ECO:0007669"/>
    <property type="project" value="TreeGrafter"/>
</dbReference>
<evidence type="ECO:0000256" key="1">
    <source>
        <dbReference type="ARBA" id="ARBA00022603"/>
    </source>
</evidence>
<dbReference type="PRINTS" id="PR00105">
    <property type="entry name" value="C5METTRFRASE"/>
</dbReference>
<feature type="region of interest" description="Disordered" evidence="5">
    <location>
        <begin position="207"/>
        <end position="241"/>
    </location>
</feature>
<dbReference type="Gene3D" id="3.40.50.150">
    <property type="entry name" value="Vaccinia Virus protein VP39"/>
    <property type="match status" value="1"/>
</dbReference>
<dbReference type="InterPro" id="IPR001525">
    <property type="entry name" value="C5_MeTfrase"/>
</dbReference>
<dbReference type="AlphaFoldDB" id="U6MS21"/>
<evidence type="ECO:0000256" key="5">
    <source>
        <dbReference type="SAM" id="MobiDB-lite"/>
    </source>
</evidence>
<dbReference type="RefSeq" id="XP_013434355.1">
    <property type="nucleotide sequence ID" value="XM_013578901.1"/>
</dbReference>
<dbReference type="Pfam" id="PF00145">
    <property type="entry name" value="DNA_methylase"/>
    <property type="match status" value="2"/>
</dbReference>
<feature type="region of interest" description="Disordered" evidence="5">
    <location>
        <begin position="308"/>
        <end position="362"/>
    </location>
</feature>
<feature type="compositionally biased region" description="Low complexity" evidence="5">
    <location>
        <begin position="209"/>
        <end position="233"/>
    </location>
</feature>
<dbReference type="PROSITE" id="PS51679">
    <property type="entry name" value="SAM_MT_C5"/>
    <property type="match status" value="1"/>
</dbReference>
<evidence type="ECO:0000313" key="6">
    <source>
        <dbReference type="EMBL" id="CDJ65888.1"/>
    </source>
</evidence>
<dbReference type="InterPro" id="IPR050750">
    <property type="entry name" value="C5-MTase"/>
</dbReference>
<reference evidence="6" key="2">
    <citation type="submission" date="2013-10" db="EMBL/GenBank/DDBJ databases">
        <authorList>
            <person name="Aslett M."/>
        </authorList>
    </citation>
    <scope>NUCLEOTIDE SEQUENCE [LARGE SCALE GENOMIC DNA]</scope>
    <source>
        <strain evidence="6">Houghton</strain>
    </source>
</reference>
<dbReference type="GeneID" id="25471356"/>
<dbReference type="Gene3D" id="3.90.120.10">
    <property type="entry name" value="DNA Methylase, subunit A, domain 2"/>
    <property type="match status" value="1"/>
</dbReference>
<dbReference type="OrthoDB" id="414133at2759"/>
<feature type="region of interest" description="Disordered" evidence="5">
    <location>
        <begin position="1"/>
        <end position="22"/>
    </location>
</feature>
<reference evidence="6" key="1">
    <citation type="submission" date="2013-10" db="EMBL/GenBank/DDBJ databases">
        <title>Genomic analysis of the causative agents of coccidiosis in chickens.</title>
        <authorList>
            <person name="Reid A.J."/>
            <person name="Blake D."/>
            <person name="Billington K."/>
            <person name="Browne H."/>
            <person name="Dunn M."/>
            <person name="Hung S."/>
            <person name="Kawahara F."/>
            <person name="Miranda-Saavedra D."/>
            <person name="Mourier T."/>
            <person name="Nagra H."/>
            <person name="Otto T.D."/>
            <person name="Rawlings N."/>
            <person name="Sanchez A."/>
            <person name="Sanders M."/>
            <person name="Subramaniam C."/>
            <person name="Tay Y."/>
            <person name="Dear P."/>
            <person name="Doerig C."/>
            <person name="Gruber A."/>
            <person name="Parkinson J."/>
            <person name="Shirley M."/>
            <person name="Wan K.L."/>
            <person name="Berriman M."/>
            <person name="Tomley F."/>
            <person name="Pain A."/>
        </authorList>
    </citation>
    <scope>NUCLEOTIDE SEQUENCE [LARGE SCALE GENOMIC DNA]</scope>
    <source>
        <strain evidence="6">Houghton</strain>
    </source>
</reference>
<name>U6MS21_9EIME</name>
<sequence>MSESISSCPVASDGVGSGERGPRWPGGPLRVIEFFSGIGGLRVGLVEAGEALRQSGIGSFAAEFVAAYDISATANGVYAHNFSSKPICASIEHLSLQQVDGKAQLWLLSPPCQPYTRGGKKLDMQDGRATGFLHLLQLLDSCASPPQFIFLENVRGFEGSDTWQCMQRVLLRKHYSVQHFLLSPTQIGIPNTRVRYYCLAARHTDLPKQQQQQQQQQQPEQPQMGLKQQQQPQQAPPETPEVSALGAAGLQLIPPDLNAEWNPKIAATGAAPRLRCVGEFLEKNISAAEWEALRVPADRLTRFLESEADAAQADSGEGGSGAAEDSANSEFNKKEESTETEMELNQRKKKNTNPQHKFNNGFRLELVSPSSTACGTFTKGYGRNLHSGGPLLLICEEDQPSGGPEAAAEGAAAAPSRAAAGSSSTVESAAVTTGGAAATGAAAAAAAVLRPDTLERHRFRRLRAGDSVRFFSSRELLRLHGFPETFSFPPSLPFRKKAALVGNSVNVKVVALLLQHLLQQACCSST</sequence>
<keyword evidence="2 4" id="KW-0808">Transferase</keyword>
<comment type="similarity">
    <text evidence="4">Belongs to the class I-like SAM-binding methyltransferase superfamily. C5-methyltransferase family.</text>
</comment>
<dbReference type="VEuPathDB" id="ToxoDB:ENH_00011710"/>
<keyword evidence="1 4" id="KW-0489">Methyltransferase</keyword>
<keyword evidence="7" id="KW-1185">Reference proteome</keyword>
<dbReference type="GO" id="GO:0008168">
    <property type="term" value="F:methyltransferase activity"/>
    <property type="evidence" value="ECO:0007669"/>
    <property type="project" value="UniProtKB-KW"/>
</dbReference>
<evidence type="ECO:0000256" key="3">
    <source>
        <dbReference type="ARBA" id="ARBA00022691"/>
    </source>
</evidence>
<organism evidence="6 7">
    <name type="scientific">Eimeria necatrix</name>
    <dbReference type="NCBI Taxonomy" id="51315"/>
    <lineage>
        <taxon>Eukaryota</taxon>
        <taxon>Sar</taxon>
        <taxon>Alveolata</taxon>
        <taxon>Apicomplexa</taxon>
        <taxon>Conoidasida</taxon>
        <taxon>Coccidia</taxon>
        <taxon>Eucoccidiorida</taxon>
        <taxon>Eimeriorina</taxon>
        <taxon>Eimeriidae</taxon>
        <taxon>Eimeria</taxon>
    </lineage>
</organism>
<dbReference type="SUPFAM" id="SSF53335">
    <property type="entry name" value="S-adenosyl-L-methionine-dependent methyltransferases"/>
    <property type="match status" value="1"/>
</dbReference>